<dbReference type="Gene3D" id="3.30.420.10">
    <property type="entry name" value="Ribonuclease H-like superfamily/Ribonuclease H"/>
    <property type="match status" value="1"/>
</dbReference>
<dbReference type="PANTHER" id="PTHR19446">
    <property type="entry name" value="REVERSE TRANSCRIPTASES"/>
    <property type="match status" value="1"/>
</dbReference>
<feature type="region of interest" description="Disordered" evidence="2">
    <location>
        <begin position="8"/>
        <end position="28"/>
    </location>
</feature>
<dbReference type="GO" id="GO:0042575">
    <property type="term" value="C:DNA polymerase complex"/>
    <property type="evidence" value="ECO:0007669"/>
    <property type="project" value="UniProtKB-ARBA"/>
</dbReference>
<dbReference type="Gene3D" id="4.10.60.10">
    <property type="entry name" value="Zinc finger, CCHC-type"/>
    <property type="match status" value="1"/>
</dbReference>
<dbReference type="GO" id="GO:0003676">
    <property type="term" value="F:nucleic acid binding"/>
    <property type="evidence" value="ECO:0007669"/>
    <property type="project" value="InterPro"/>
</dbReference>
<keyword evidence="1" id="KW-0863">Zinc-finger</keyword>
<dbReference type="Gene3D" id="3.60.10.10">
    <property type="entry name" value="Endonuclease/exonuclease/phosphatase"/>
    <property type="match status" value="1"/>
</dbReference>
<evidence type="ECO:0000313" key="5">
    <source>
        <dbReference type="EMBL" id="KAH7963887.1"/>
    </source>
</evidence>
<keyword evidence="1" id="KW-0862">Zinc</keyword>
<dbReference type="SUPFAM" id="SSF53098">
    <property type="entry name" value="Ribonuclease H-like"/>
    <property type="match status" value="1"/>
</dbReference>
<dbReference type="InterPro" id="IPR036397">
    <property type="entry name" value="RNaseH_sf"/>
</dbReference>
<dbReference type="PROSITE" id="PS50158">
    <property type="entry name" value="ZF_CCHC"/>
    <property type="match status" value="1"/>
</dbReference>
<dbReference type="SUPFAM" id="SSF56672">
    <property type="entry name" value="DNA/RNA polymerases"/>
    <property type="match status" value="1"/>
</dbReference>
<dbReference type="Pfam" id="PF14529">
    <property type="entry name" value="Exo_endo_phos_2"/>
    <property type="match status" value="1"/>
</dbReference>
<evidence type="ECO:0000259" key="4">
    <source>
        <dbReference type="PROSITE" id="PS50879"/>
    </source>
</evidence>
<dbReference type="PROSITE" id="PS50879">
    <property type="entry name" value="RNASE_H_1"/>
    <property type="match status" value="1"/>
</dbReference>
<feature type="region of interest" description="Disordered" evidence="2">
    <location>
        <begin position="710"/>
        <end position="762"/>
    </location>
</feature>
<evidence type="ECO:0000313" key="6">
    <source>
        <dbReference type="Proteomes" id="UP000821837"/>
    </source>
</evidence>
<dbReference type="Proteomes" id="UP000821837">
    <property type="component" value="Chromosome 3"/>
</dbReference>
<dbReference type="InterPro" id="IPR005135">
    <property type="entry name" value="Endo/exonuclease/phosphatase"/>
</dbReference>
<feature type="domain" description="CCHC-type" evidence="3">
    <location>
        <begin position="150"/>
        <end position="165"/>
    </location>
</feature>
<dbReference type="InterPro" id="IPR043502">
    <property type="entry name" value="DNA/RNA_pol_sf"/>
</dbReference>
<dbReference type="SMART" id="SM00343">
    <property type="entry name" value="ZnF_C2HC"/>
    <property type="match status" value="2"/>
</dbReference>
<organism evidence="5 6">
    <name type="scientific">Rhipicephalus sanguineus</name>
    <name type="common">Brown dog tick</name>
    <name type="synonym">Ixodes sanguineus</name>
    <dbReference type="NCBI Taxonomy" id="34632"/>
    <lineage>
        <taxon>Eukaryota</taxon>
        <taxon>Metazoa</taxon>
        <taxon>Ecdysozoa</taxon>
        <taxon>Arthropoda</taxon>
        <taxon>Chelicerata</taxon>
        <taxon>Arachnida</taxon>
        <taxon>Acari</taxon>
        <taxon>Parasitiformes</taxon>
        <taxon>Ixodida</taxon>
        <taxon>Ixodoidea</taxon>
        <taxon>Ixodidae</taxon>
        <taxon>Rhipicephalinae</taxon>
        <taxon>Rhipicephalus</taxon>
        <taxon>Rhipicephalus</taxon>
    </lineage>
</organism>
<dbReference type="GO" id="GO:0008270">
    <property type="term" value="F:zinc ion binding"/>
    <property type="evidence" value="ECO:0007669"/>
    <property type="project" value="UniProtKB-KW"/>
</dbReference>
<dbReference type="InterPro" id="IPR036691">
    <property type="entry name" value="Endo/exonu/phosph_ase_sf"/>
</dbReference>
<dbReference type="InterPro" id="IPR001878">
    <property type="entry name" value="Znf_CCHC"/>
</dbReference>
<dbReference type="GO" id="GO:0004523">
    <property type="term" value="F:RNA-DNA hybrid ribonuclease activity"/>
    <property type="evidence" value="ECO:0007669"/>
    <property type="project" value="InterPro"/>
</dbReference>
<reference evidence="5" key="1">
    <citation type="journal article" date="2020" name="Cell">
        <title>Large-Scale Comparative Analyses of Tick Genomes Elucidate Their Genetic Diversity and Vector Capacities.</title>
        <authorList>
            <consortium name="Tick Genome and Microbiome Consortium (TIGMIC)"/>
            <person name="Jia N."/>
            <person name="Wang J."/>
            <person name="Shi W."/>
            <person name="Du L."/>
            <person name="Sun Y."/>
            <person name="Zhan W."/>
            <person name="Jiang J.F."/>
            <person name="Wang Q."/>
            <person name="Zhang B."/>
            <person name="Ji P."/>
            <person name="Bell-Sakyi L."/>
            <person name="Cui X.M."/>
            <person name="Yuan T.T."/>
            <person name="Jiang B.G."/>
            <person name="Yang W.F."/>
            <person name="Lam T.T."/>
            <person name="Chang Q.C."/>
            <person name="Ding S.J."/>
            <person name="Wang X.J."/>
            <person name="Zhu J.G."/>
            <person name="Ruan X.D."/>
            <person name="Zhao L."/>
            <person name="Wei J.T."/>
            <person name="Ye R.Z."/>
            <person name="Que T.C."/>
            <person name="Du C.H."/>
            <person name="Zhou Y.H."/>
            <person name="Cheng J.X."/>
            <person name="Dai P.F."/>
            <person name="Guo W.B."/>
            <person name="Han X.H."/>
            <person name="Huang E.J."/>
            <person name="Li L.F."/>
            <person name="Wei W."/>
            <person name="Gao Y.C."/>
            <person name="Liu J.Z."/>
            <person name="Shao H.Z."/>
            <person name="Wang X."/>
            <person name="Wang C.C."/>
            <person name="Yang T.C."/>
            <person name="Huo Q.B."/>
            <person name="Li W."/>
            <person name="Chen H.Y."/>
            <person name="Chen S.E."/>
            <person name="Zhou L.G."/>
            <person name="Ni X.B."/>
            <person name="Tian J.H."/>
            <person name="Sheng Y."/>
            <person name="Liu T."/>
            <person name="Pan Y.S."/>
            <person name="Xia L.Y."/>
            <person name="Li J."/>
            <person name="Zhao F."/>
            <person name="Cao W.C."/>
        </authorList>
    </citation>
    <scope>NUCLEOTIDE SEQUENCE</scope>
    <source>
        <strain evidence="5">Rsan-2018</strain>
    </source>
</reference>
<dbReference type="Pfam" id="PF00075">
    <property type="entry name" value="RNase_H"/>
    <property type="match status" value="1"/>
</dbReference>
<protein>
    <submittedName>
        <fullName evidence="5">Uncharacterized protein</fullName>
    </submittedName>
</protein>
<dbReference type="CDD" id="cd09276">
    <property type="entry name" value="Rnase_HI_RT_non_LTR"/>
    <property type="match status" value="1"/>
</dbReference>
<dbReference type="InterPro" id="IPR000477">
    <property type="entry name" value="RT_dom"/>
</dbReference>
<dbReference type="InterPro" id="IPR012337">
    <property type="entry name" value="RNaseH-like_sf"/>
</dbReference>
<dbReference type="Pfam" id="PF00078">
    <property type="entry name" value="RVT_1"/>
    <property type="match status" value="1"/>
</dbReference>
<dbReference type="GO" id="GO:0071897">
    <property type="term" value="P:DNA biosynthetic process"/>
    <property type="evidence" value="ECO:0007669"/>
    <property type="project" value="UniProtKB-ARBA"/>
</dbReference>
<evidence type="ECO:0000256" key="2">
    <source>
        <dbReference type="SAM" id="MobiDB-lite"/>
    </source>
</evidence>
<gene>
    <name evidence="5" type="ORF">HPB52_023760</name>
</gene>
<feature type="domain" description="RNase H type-1" evidence="4">
    <location>
        <begin position="1079"/>
        <end position="1212"/>
    </location>
</feature>
<sequence>MTYAAALQAGAPSTALPTGPSATAPDRGPTLHEYVAFVTPIAPSATPARDSLRLLKNNIDPAAHDIRDVTLRQTSKVRASFKERSGTSAFVAEVDPDAFARIMSQPRISVGWTSVRVTEDLHVATCTFCATYGHGRSSCPLRSEPAGAVCTRCGTEGHIGTACTSADAPAFRPRGILPVSPSALCFLTESRDFGQEPIMAARNRGSPAVRGDNRGIVHVNFLQLNIDHAKRAFANLPETMEARDVRMAAISDPYRPSRRIPALPHGYLVYAVDQDPGAAIVTRNPPYDICPVHVSSNVVAIFCEAEDFAFVFVSVYAPPHAPLDPTLDELHAVLRTARSPNVIVAGDFNAKHRLWGQTDADERGLQVAQFALSCNLVVMNDDQSLPTFKTPYSASWLDLTLATPPVLASGFAWSVSEDTTFSEHRLVQVSGADIPSSEALDRVLYAFTLRYDNLYRRHLRPVRTRPTSKPWFTPELNVERLAVSAKRRRFQRTRDLQMRAIFRRDYTTALAAYRQHIREARDAHLRGYALSSVLEYLFSKPFKDAFGRLRQFRCLPSLVGSDGTVTSTHLESAALLLRTQIAVDDPTIDDAVHLPTRALASAPYDTMDQDVPFTYSEVVDVLRSTPNKSAPGPNNISPVIMKALFRYHPRFVMMVFNAALALGYFPRCWRTARVTFIHKPGMKVTLVTRGAYVILSADLRQLGFREDTRAIVKRPPTTPPREARTHPSASIRLHARSQFSPRASSPEGPSRTPEDAKDAGNTDVTRFPWRFSQRLASVGVTILRECALPSSLYHLLRTFLEERSVFVQSHAGRVDAHPTLGSPQGSPLSPLLWNVIIDSLLSLPMPPGVVVQAYADDTIILVPAPTRSALGDLASEILRRVVSWSRTVKVALNCDKTFCVLFSHGVGGMERVHPTVRLGPDEPSLTFKESLRVLGVIFDRRLTFFHHAEYLRNKVATLASRVATFLAMQRSCVRPAHKVLLYRQVLLPALTYASPVWWGECHVDCRLYARMAPPIDLELERINIEFRLFTLRKYVAFGSLRYCPDWVANPHSAKATHPAAPAIVPFTRLTSAQARAASRTRAVQVYTDGSFTSKAAGAAYVIFAPPDRVLAVGRYRLLRATSAYSAEVVAFREALRHLIAARYFESVALYTDCLSLLQALASPRNVEPHVLEIRALVRKLSRTVHVYLYHVPGHAGVFGNEVADFIAERAAHRGIEASLPLPFRAVRSQLRREFLVLWTARWRAEHSRTELFRWITDLRTLPSYFPPPPSLVTLLTGHGRFPHYFVRFHLMRAPRCPCGSYSVDMSHILHTCPITTPYTSRIAPQDAYKKMCYSYILACPRNRALLIGAVRAYSERMPHVIPTSPSST</sequence>
<name>A0A9D4Q3W7_RHISA</name>
<dbReference type="InterPro" id="IPR036875">
    <property type="entry name" value="Znf_CCHC_sf"/>
</dbReference>
<comment type="caution">
    <text evidence="5">The sequence shown here is derived from an EMBL/GenBank/DDBJ whole genome shotgun (WGS) entry which is preliminary data.</text>
</comment>
<evidence type="ECO:0000256" key="1">
    <source>
        <dbReference type="PROSITE-ProRule" id="PRU00047"/>
    </source>
</evidence>
<keyword evidence="6" id="KW-1185">Reference proteome</keyword>
<proteinExistence type="predicted"/>
<evidence type="ECO:0000259" key="3">
    <source>
        <dbReference type="PROSITE" id="PS50158"/>
    </source>
</evidence>
<dbReference type="VEuPathDB" id="VectorBase:RSAN_042446"/>
<dbReference type="InterPro" id="IPR002156">
    <property type="entry name" value="RNaseH_domain"/>
</dbReference>
<accession>A0A9D4Q3W7</accession>
<dbReference type="SUPFAM" id="SSF57756">
    <property type="entry name" value="Retrovirus zinc finger-like domains"/>
    <property type="match status" value="1"/>
</dbReference>
<keyword evidence="1" id="KW-0479">Metal-binding</keyword>
<dbReference type="EMBL" id="JABSTV010001249">
    <property type="protein sequence ID" value="KAH7963887.1"/>
    <property type="molecule type" value="Genomic_DNA"/>
</dbReference>
<reference evidence="5" key="2">
    <citation type="submission" date="2021-09" db="EMBL/GenBank/DDBJ databases">
        <authorList>
            <person name="Jia N."/>
            <person name="Wang J."/>
            <person name="Shi W."/>
            <person name="Du L."/>
            <person name="Sun Y."/>
            <person name="Zhan W."/>
            <person name="Jiang J."/>
            <person name="Wang Q."/>
            <person name="Zhang B."/>
            <person name="Ji P."/>
            <person name="Sakyi L.B."/>
            <person name="Cui X."/>
            <person name="Yuan T."/>
            <person name="Jiang B."/>
            <person name="Yang W."/>
            <person name="Lam T.T.-Y."/>
            <person name="Chang Q."/>
            <person name="Ding S."/>
            <person name="Wang X."/>
            <person name="Zhu J."/>
            <person name="Ruan X."/>
            <person name="Zhao L."/>
            <person name="Wei J."/>
            <person name="Que T."/>
            <person name="Du C."/>
            <person name="Cheng J."/>
            <person name="Dai P."/>
            <person name="Han X."/>
            <person name="Huang E."/>
            <person name="Gao Y."/>
            <person name="Liu J."/>
            <person name="Shao H."/>
            <person name="Ye R."/>
            <person name="Li L."/>
            <person name="Wei W."/>
            <person name="Wang X."/>
            <person name="Wang C."/>
            <person name="Huo Q."/>
            <person name="Li W."/>
            <person name="Guo W."/>
            <person name="Chen H."/>
            <person name="Chen S."/>
            <person name="Zhou L."/>
            <person name="Zhou L."/>
            <person name="Ni X."/>
            <person name="Tian J."/>
            <person name="Zhou Y."/>
            <person name="Sheng Y."/>
            <person name="Liu T."/>
            <person name="Pan Y."/>
            <person name="Xia L."/>
            <person name="Li J."/>
            <person name="Zhao F."/>
            <person name="Cao W."/>
        </authorList>
    </citation>
    <scope>NUCLEOTIDE SEQUENCE</scope>
    <source>
        <strain evidence="5">Rsan-2018</strain>
        <tissue evidence="5">Larvae</tissue>
    </source>
</reference>
<dbReference type="CDD" id="cd09077">
    <property type="entry name" value="R1-I-EN"/>
    <property type="match status" value="1"/>
</dbReference>
<dbReference type="SUPFAM" id="SSF56219">
    <property type="entry name" value="DNase I-like"/>
    <property type="match status" value="1"/>
</dbReference>